<dbReference type="KEGG" id="mlir:LPB04_02645"/>
<keyword evidence="3" id="KW-1185">Reference proteome</keyword>
<gene>
    <name evidence="2" type="ORF">LPB04_02645</name>
</gene>
<accession>A0A7L9U583</accession>
<evidence type="ECO:0000313" key="2">
    <source>
        <dbReference type="EMBL" id="QOL50231.1"/>
    </source>
</evidence>
<reference evidence="2 3" key="1">
    <citation type="submission" date="2020-10" db="EMBL/GenBank/DDBJ databases">
        <title>Genome sequencing of Massilia sp. LPB0304.</title>
        <authorList>
            <person name="Kim J."/>
        </authorList>
    </citation>
    <scope>NUCLEOTIDE SEQUENCE [LARGE SCALE GENOMIC DNA]</scope>
    <source>
        <strain evidence="2 3">LPB0304</strain>
    </source>
</reference>
<dbReference type="RefSeq" id="WP_193687247.1">
    <property type="nucleotide sequence ID" value="NZ_CP062941.1"/>
</dbReference>
<dbReference type="Proteomes" id="UP000593875">
    <property type="component" value="Chromosome"/>
</dbReference>
<dbReference type="EMBL" id="CP062941">
    <property type="protein sequence ID" value="QOL50231.1"/>
    <property type="molecule type" value="Genomic_DNA"/>
</dbReference>
<name>A0A7L9U583_9BURK</name>
<feature type="region of interest" description="Disordered" evidence="1">
    <location>
        <begin position="16"/>
        <end position="35"/>
    </location>
</feature>
<evidence type="ECO:0000313" key="3">
    <source>
        <dbReference type="Proteomes" id="UP000593875"/>
    </source>
</evidence>
<proteinExistence type="predicted"/>
<sequence length="96" mass="10400">MTLTIKSRNLLSLSFQNSAGAPARPTKNGHSKALPVGSIDLQQPGRLRAGHLMTLFSVGHSTLYNHIRAGLIPQPDGADGARPYWKTETVRLALQK</sequence>
<protein>
    <submittedName>
        <fullName evidence="2">Uncharacterized protein</fullName>
    </submittedName>
</protein>
<organism evidence="2 3">
    <name type="scientific">Massilia litorea</name>
    <dbReference type="NCBI Taxonomy" id="2769491"/>
    <lineage>
        <taxon>Bacteria</taxon>
        <taxon>Pseudomonadati</taxon>
        <taxon>Pseudomonadota</taxon>
        <taxon>Betaproteobacteria</taxon>
        <taxon>Burkholderiales</taxon>
        <taxon>Oxalobacteraceae</taxon>
        <taxon>Telluria group</taxon>
        <taxon>Massilia</taxon>
    </lineage>
</organism>
<evidence type="ECO:0000256" key="1">
    <source>
        <dbReference type="SAM" id="MobiDB-lite"/>
    </source>
</evidence>
<dbReference type="AlphaFoldDB" id="A0A7L9U583"/>